<evidence type="ECO:0000313" key="3">
    <source>
        <dbReference type="Proteomes" id="UP000248536"/>
    </source>
</evidence>
<keyword evidence="1" id="KW-0732">Signal</keyword>
<evidence type="ECO:0000313" key="2">
    <source>
        <dbReference type="EMBL" id="AWX43781.1"/>
    </source>
</evidence>
<dbReference type="Proteomes" id="UP000248536">
    <property type="component" value="Chromosome"/>
</dbReference>
<dbReference type="AlphaFoldDB" id="A0A2Z4LPJ1"/>
<name>A0A2Z4LPJ1_9FLAO</name>
<feature type="signal peptide" evidence="1">
    <location>
        <begin position="1"/>
        <end position="25"/>
    </location>
</feature>
<evidence type="ECO:0000256" key="1">
    <source>
        <dbReference type="SAM" id="SignalP"/>
    </source>
</evidence>
<dbReference type="EMBL" id="CP030104">
    <property type="protein sequence ID" value="AWX43781.1"/>
    <property type="molecule type" value="Genomic_DNA"/>
</dbReference>
<protein>
    <submittedName>
        <fullName evidence="2">Uncharacterized protein</fullName>
    </submittedName>
</protein>
<accession>A0A2Z4LPJ1</accession>
<sequence length="156" mass="18363">MKKSIFPLCFLAMIGVGILSMNSFSGKTSFSNIFADGKNSVSEYSVKYSDCISEMNFSDFDDYDLDKPFPKKPDFLKEINRFLKEYEVSLDATVKNLNAIDAHEFLHNEFERCENKIRKNLRSEIQLYYNFHVMKMCYEKDKYLNLDSNKNLLKHK</sequence>
<dbReference type="RefSeq" id="WP_123877335.1">
    <property type="nucleotide sequence ID" value="NZ_CP030104.1"/>
</dbReference>
<reference evidence="2 3" key="1">
    <citation type="submission" date="2018-06" db="EMBL/GenBank/DDBJ databases">
        <title>Spongiibacterium sp. HME9304 Genome sequencing and assembly.</title>
        <authorList>
            <person name="Kang H."/>
            <person name="Kim H."/>
            <person name="Joh K."/>
        </authorList>
    </citation>
    <scope>NUCLEOTIDE SEQUENCE [LARGE SCALE GENOMIC DNA]</scope>
    <source>
        <strain evidence="2 3">HME9304</strain>
    </source>
</reference>
<dbReference type="KEGG" id="spon:HME9304_00772"/>
<feature type="chain" id="PRO_5016240671" evidence="1">
    <location>
        <begin position="26"/>
        <end position="156"/>
    </location>
</feature>
<dbReference type="OrthoDB" id="1453802at2"/>
<gene>
    <name evidence="2" type="ORF">HME9304_00772</name>
</gene>
<proteinExistence type="predicted"/>
<keyword evidence="3" id="KW-1185">Reference proteome</keyword>
<organism evidence="2 3">
    <name type="scientific">Flagellimonas maritima</name>
    <dbReference type="NCBI Taxonomy" id="1383885"/>
    <lineage>
        <taxon>Bacteria</taxon>
        <taxon>Pseudomonadati</taxon>
        <taxon>Bacteroidota</taxon>
        <taxon>Flavobacteriia</taxon>
        <taxon>Flavobacteriales</taxon>
        <taxon>Flavobacteriaceae</taxon>
        <taxon>Flagellimonas</taxon>
    </lineage>
</organism>